<dbReference type="NCBIfam" id="TIGR02593">
    <property type="entry name" value="CRISPR_cas5"/>
    <property type="match status" value="1"/>
</dbReference>
<dbReference type="EMBL" id="DNZF01000064">
    <property type="protein sequence ID" value="HBK52909.1"/>
    <property type="molecule type" value="Genomic_DNA"/>
</dbReference>
<evidence type="ECO:0000313" key="3">
    <source>
        <dbReference type="Proteomes" id="UP000263273"/>
    </source>
</evidence>
<sequence length="247" mass="28437">MRVLVFDLKGSLAHFRKIYTNSSSLSYSLPPRTCLAGIIAAMLGRERDSYYQEFSREHSFIAVKKLGRTRKIMQTLNYMRATGSRELIVPREHTQIPFELVCGEPELRYRIYFAGNPGAYEELKQRLVNDKYVFPPYLGAAPFSATANFVAEASCQRLQTRGLVEVSTPIKSRNIVEFSFDRMLDNVALVKEKMPVDFTAERYPVASASYVYDENASALPVSLNEDMCWRIAYQWEEQDIKENITFY</sequence>
<dbReference type="AlphaFoldDB" id="A0A354YUQ3"/>
<dbReference type="InterPro" id="IPR021124">
    <property type="entry name" value="CRISPR-assoc_prot_Cas5"/>
</dbReference>
<comment type="caution">
    <text evidence="2">The sequence shown here is derived from an EMBL/GenBank/DDBJ whole genome shotgun (WGS) entry which is preliminary data.</text>
</comment>
<accession>A0A354YUQ3</accession>
<dbReference type="Proteomes" id="UP000263273">
    <property type="component" value="Unassembled WGS sequence"/>
</dbReference>
<keyword evidence="1" id="KW-0051">Antiviral defense</keyword>
<dbReference type="STRING" id="378794.GCA_001570625_01250"/>
<organism evidence="2 3">
    <name type="scientific">Syntrophomonas wolfei</name>
    <dbReference type="NCBI Taxonomy" id="863"/>
    <lineage>
        <taxon>Bacteria</taxon>
        <taxon>Bacillati</taxon>
        <taxon>Bacillota</taxon>
        <taxon>Clostridia</taxon>
        <taxon>Eubacteriales</taxon>
        <taxon>Syntrophomonadaceae</taxon>
        <taxon>Syntrophomonas</taxon>
    </lineage>
</organism>
<gene>
    <name evidence="2" type="primary">cas5b</name>
    <name evidence="2" type="ORF">DDZ44_03080</name>
</gene>
<dbReference type="InterPro" id="IPR013421">
    <property type="entry name" value="CRISPR-assoc_prot_Cas5_HALMA"/>
</dbReference>
<dbReference type="Pfam" id="PF09704">
    <property type="entry name" value="Cas_Cas5d"/>
    <property type="match status" value="1"/>
</dbReference>
<dbReference type="GO" id="GO:0043571">
    <property type="term" value="P:maintenance of CRISPR repeat elements"/>
    <property type="evidence" value="ECO:0007669"/>
    <property type="project" value="InterPro"/>
</dbReference>
<name>A0A354YUQ3_9FIRM</name>
<evidence type="ECO:0000313" key="2">
    <source>
        <dbReference type="EMBL" id="HBK52909.1"/>
    </source>
</evidence>
<dbReference type="GO" id="GO:0051607">
    <property type="term" value="P:defense response to virus"/>
    <property type="evidence" value="ECO:0007669"/>
    <property type="project" value="UniProtKB-KW"/>
</dbReference>
<dbReference type="InterPro" id="IPR013422">
    <property type="entry name" value="CRISPR-assoc_prot_Cas5_N"/>
</dbReference>
<dbReference type="RefSeq" id="WP_061213746.1">
    <property type="nucleotide sequence ID" value="NZ_DCDX01000143.1"/>
</dbReference>
<protein>
    <submittedName>
        <fullName evidence="2">Type I-B CRISPR-associated protein Cas5</fullName>
    </submittedName>
</protein>
<dbReference type="NCBIfam" id="TIGR02592">
    <property type="entry name" value="cas_Cas5h"/>
    <property type="match status" value="1"/>
</dbReference>
<evidence type="ECO:0000256" key="1">
    <source>
        <dbReference type="ARBA" id="ARBA00023118"/>
    </source>
</evidence>
<dbReference type="Gene3D" id="3.30.70.2660">
    <property type="match status" value="1"/>
</dbReference>
<proteinExistence type="predicted"/>
<reference evidence="2 3" key="1">
    <citation type="journal article" date="2018" name="Nat. Biotechnol.">
        <title>A standardized bacterial taxonomy based on genome phylogeny substantially revises the tree of life.</title>
        <authorList>
            <person name="Parks D.H."/>
            <person name="Chuvochina M."/>
            <person name="Waite D.W."/>
            <person name="Rinke C."/>
            <person name="Skarshewski A."/>
            <person name="Chaumeil P.A."/>
            <person name="Hugenholtz P."/>
        </authorList>
    </citation>
    <scope>NUCLEOTIDE SEQUENCE [LARGE SCALE GENOMIC DNA]</scope>
    <source>
        <strain evidence="2">UBA10948</strain>
    </source>
</reference>